<dbReference type="EMBL" id="SMCO01000001">
    <property type="protein sequence ID" value="TCV90686.1"/>
    <property type="molecule type" value="Genomic_DNA"/>
</dbReference>
<dbReference type="RefSeq" id="WP_124947414.1">
    <property type="nucleotide sequence ID" value="NZ_BHVT01000073.1"/>
</dbReference>
<name>A0A4R3YEZ1_9PROT</name>
<dbReference type="AlphaFoldDB" id="A0A4R3YEZ1"/>
<dbReference type="Proteomes" id="UP000295367">
    <property type="component" value="Unassembled WGS sequence"/>
</dbReference>
<accession>A0A4R3YEZ1</accession>
<protein>
    <submittedName>
        <fullName evidence="1">Uncharacterized protein</fullName>
    </submittedName>
</protein>
<comment type="caution">
    <text evidence="1">The sequence shown here is derived from an EMBL/GenBank/DDBJ whole genome shotgun (WGS) entry which is preliminary data.</text>
</comment>
<evidence type="ECO:0000313" key="1">
    <source>
        <dbReference type="EMBL" id="TCV90686.1"/>
    </source>
</evidence>
<gene>
    <name evidence="1" type="ORF">EDC63_101660</name>
</gene>
<keyword evidence="2" id="KW-1185">Reference proteome</keyword>
<dbReference type="OrthoDB" id="9008569at2"/>
<sequence length="259" mass="29341">MSKISIKIGEQGTAFAQRYPALVKIQHQPAGVNFYDVDWKQATPGSVTIEHGKYSFVIENVMSVMAGQDLGDEANEGLTEFSINAGITAPDRIPHDEARLKMYAILQQIVQAGWQMNITRSMPRLRGKDALDYQLVDDYTSLDASYVPTFEEWMKIDSRTDWRFYADHIFLTVNFTRESSLTDPTKPGAYLISFNLKSENEFYRGYVGGEHRKEWKARLPAELAKLAPLRAAAEAKLRAQGVKIDETYQDPPLPDLRSN</sequence>
<evidence type="ECO:0000313" key="2">
    <source>
        <dbReference type="Proteomes" id="UP000295367"/>
    </source>
</evidence>
<proteinExistence type="predicted"/>
<reference evidence="1 2" key="1">
    <citation type="submission" date="2019-03" db="EMBL/GenBank/DDBJ databases">
        <title>Genomic Encyclopedia of Type Strains, Phase IV (KMG-IV): sequencing the most valuable type-strain genomes for metagenomic binning, comparative biology and taxonomic classification.</title>
        <authorList>
            <person name="Goeker M."/>
        </authorList>
    </citation>
    <scope>NUCLEOTIDE SEQUENCE [LARGE SCALE GENOMIC DNA]</scope>
    <source>
        <strain evidence="1 2">DSM 100309</strain>
    </source>
</reference>
<organism evidence="1 2">
    <name type="scientific">Sulfurirhabdus autotrophica</name>
    <dbReference type="NCBI Taxonomy" id="1706046"/>
    <lineage>
        <taxon>Bacteria</taxon>
        <taxon>Pseudomonadati</taxon>
        <taxon>Pseudomonadota</taxon>
        <taxon>Betaproteobacteria</taxon>
        <taxon>Nitrosomonadales</taxon>
        <taxon>Sulfuricellaceae</taxon>
        <taxon>Sulfurirhabdus</taxon>
    </lineage>
</organism>